<evidence type="ECO:0000256" key="8">
    <source>
        <dbReference type="SAM" id="MobiDB-lite"/>
    </source>
</evidence>
<dbReference type="GO" id="GO:0005874">
    <property type="term" value="C:microtubule"/>
    <property type="evidence" value="ECO:0007669"/>
    <property type="project" value="UniProtKB-KW"/>
</dbReference>
<evidence type="ECO:0000313" key="12">
    <source>
        <dbReference type="Proteomes" id="UP000886611"/>
    </source>
</evidence>
<dbReference type="PROSITE" id="PS51307">
    <property type="entry name" value="ASD2"/>
    <property type="match status" value="1"/>
</dbReference>
<name>A0A8X8BHM0_POLSE</name>
<feature type="compositionally biased region" description="Low complexity" evidence="8">
    <location>
        <begin position="680"/>
        <end position="690"/>
    </location>
</feature>
<feature type="region of interest" description="Disordered" evidence="8">
    <location>
        <begin position="658"/>
        <end position="692"/>
    </location>
</feature>
<feature type="compositionally biased region" description="Basic and acidic residues" evidence="8">
    <location>
        <begin position="860"/>
        <end position="869"/>
    </location>
</feature>
<comment type="similarity">
    <text evidence="2">Belongs to the shroom family.</text>
</comment>
<feature type="non-terminal residue" evidence="11">
    <location>
        <position position="1"/>
    </location>
</feature>
<dbReference type="InterPro" id="IPR014799">
    <property type="entry name" value="ASD2_dom"/>
</dbReference>
<proteinExistence type="inferred from homology"/>
<sequence>MDSTNHEFPLRGMKSFEQSTFDYQTSRLSPARSIGSFDQFTHCHGKGDSAYSSFSGCSNAPDCYSCPVEIYTHNLQYADLKYVRAVYNPKLSVSDPRSMESFSPTSKDSPPTPPTRHQSFVTTRGLEKPRFSFNVDEQERTEISGLVGPHLVPRTDQSYAGPPPSYRHEDPIDVSEIHNQPQSAHVNASSSNIQNKCQYYYVTGVCLPSEMATEHVKPHHEEAPCSSERHRPALKSRSSQSEDTECDMRGIDLGRHTSHNTAHRIFYCGPEESSQASEHNRQSKEAVHVSSEPGSGNKIKKQPLGNVASEKINKETTPLLYHLTGEQRASFLYWTSNENEPGDQKTTRRTRSASLKQQLSREAPAKETVPSVLKWSCADEIEEENLNQEETMYGSGSSVDDSYKKYYREKIKLAQTKVLRETSFKRKDLQLSWPHRLKPKVTERPSVLHFEPPAFTGEAEAKTKKEPRKVHASQTRLGVRKRLKPEQKKMYHSEPEKLNRLEESRPGSLGSEEEDSNVDHSELGLVAIRKKMFERGRASSTSSLSKNELKQMQHSALVEYMERKTGHKPSEAHQHRPLTPGGHQDRGLKVVTRPFSAGRVLDLSPGSDKHTRSPSCASIEAQGQEHQRQAVSQSCVKSVSAEFLLDEKEQFDCIRTRSNSSPFPVQAGRKLQSSRGALGNRNSSSQSNNQATPIRLEVIGSAGEDAPQIIKPRGKSMEELGTVELLGRAVLSRSTEDLCELKKRSIPAEPFETLSLSSPMVKEQAKGSIQDLSKNSVGHTNTTSGTELHIESQAPLHLQHVSQEAPTSLPTYSLLPSSLQSLGPSANIPEIFQSLEASGSKSADVSSEARLTPPEGEPELPFKDEEHGDSGQMGPPIAEKTDKANSAEVQHDEPVTESNKEQTHENDKWEELVSAIVAADHSLADVLEPLSRRKTTLSLMEQLLSEDTLLMEEYYKRKQMQQQAMHNNGQIDHPDCMTFNPPEKPQSLAGERTVLQSNLTSSEDSSELMAKKNELLRYIRCQIQLLEGRRLALAEDLTLNCSLGRSVEANLQEHCTAGEFERYTLFVGDLERVVSLLLCLSARLARVKNALSKVNSDTDAEEQQSLNERHKLLCRQRDDAKDLRDNLDRRERVILEILSKYLDEQRLQDFKRFVRVKASLLIEQKDIDERTRVLEEQVQCLEGQIPV</sequence>
<keyword evidence="3" id="KW-0963">Cytoplasm</keyword>
<dbReference type="EMBL" id="JAATIS010009265">
    <property type="protein sequence ID" value="KAG2455354.1"/>
    <property type="molecule type" value="Genomic_DNA"/>
</dbReference>
<dbReference type="GeneID" id="120542646"/>
<dbReference type="GO" id="GO:0005912">
    <property type="term" value="C:adherens junction"/>
    <property type="evidence" value="ECO:0007669"/>
    <property type="project" value="TreeGrafter"/>
</dbReference>
<gene>
    <name evidence="11" type="primary">Shroom1</name>
    <name evidence="11" type="ORF">GTO96_0007128</name>
</gene>
<dbReference type="InterPro" id="IPR014800">
    <property type="entry name" value="ASD1_dom"/>
</dbReference>
<feature type="compositionally biased region" description="Basic and acidic residues" evidence="8">
    <location>
        <begin position="484"/>
        <end position="505"/>
    </location>
</feature>
<feature type="domain" description="ASD1" evidence="9">
    <location>
        <begin position="411"/>
        <end position="502"/>
    </location>
</feature>
<evidence type="ECO:0000256" key="3">
    <source>
        <dbReference type="ARBA" id="ARBA00022490"/>
    </source>
</evidence>
<evidence type="ECO:0000256" key="7">
    <source>
        <dbReference type="PROSITE-ProRule" id="PRU00637"/>
    </source>
</evidence>
<dbReference type="PANTHER" id="PTHR15012">
    <property type="entry name" value="APICAL PROTEIN/SHROOM-RELATED"/>
    <property type="match status" value="1"/>
</dbReference>
<feature type="region of interest" description="Disordered" evidence="8">
    <location>
        <begin position="599"/>
        <end position="630"/>
    </location>
</feature>
<feature type="region of interest" description="Disordered" evidence="8">
    <location>
        <begin position="839"/>
        <end position="907"/>
    </location>
</feature>
<comment type="subcellular location">
    <subcellularLocation>
        <location evidence="1">Cytoplasm</location>
        <location evidence="1">Cytoskeleton</location>
    </subcellularLocation>
</comment>
<dbReference type="OrthoDB" id="10063560at2759"/>
<dbReference type="GO" id="GO:0016324">
    <property type="term" value="C:apical plasma membrane"/>
    <property type="evidence" value="ECO:0007669"/>
    <property type="project" value="TreeGrafter"/>
</dbReference>
<keyword evidence="6" id="KW-0206">Cytoskeleton</keyword>
<feature type="region of interest" description="Disordered" evidence="8">
    <location>
        <begin position="94"/>
        <end position="123"/>
    </location>
</feature>
<dbReference type="GO" id="GO:0051015">
    <property type="term" value="F:actin filament binding"/>
    <property type="evidence" value="ECO:0007669"/>
    <property type="project" value="InterPro"/>
</dbReference>
<reference evidence="11 12" key="1">
    <citation type="journal article" date="2021" name="Cell">
        <title>Tracing the genetic footprints of vertebrate landing in non-teleost ray-finned fishes.</title>
        <authorList>
            <person name="Bi X."/>
            <person name="Wang K."/>
            <person name="Yang L."/>
            <person name="Pan H."/>
            <person name="Jiang H."/>
            <person name="Wei Q."/>
            <person name="Fang M."/>
            <person name="Yu H."/>
            <person name="Zhu C."/>
            <person name="Cai Y."/>
            <person name="He Y."/>
            <person name="Gan X."/>
            <person name="Zeng H."/>
            <person name="Yu D."/>
            <person name="Zhu Y."/>
            <person name="Jiang H."/>
            <person name="Qiu Q."/>
            <person name="Yang H."/>
            <person name="Zhang Y.E."/>
            <person name="Wang W."/>
            <person name="Zhu M."/>
            <person name="He S."/>
            <person name="Zhang G."/>
        </authorList>
    </citation>
    <scope>NUCLEOTIDE SEQUENCE [LARGE SCALE GENOMIC DNA]</scope>
    <source>
        <strain evidence="11">Bchr_013</strain>
    </source>
</reference>
<dbReference type="GO" id="GO:0043296">
    <property type="term" value="C:apical junction complex"/>
    <property type="evidence" value="ECO:0007669"/>
    <property type="project" value="TreeGrafter"/>
</dbReference>
<dbReference type="GO" id="GO:0030864">
    <property type="term" value="C:cortical actin cytoskeleton"/>
    <property type="evidence" value="ECO:0007669"/>
    <property type="project" value="TreeGrafter"/>
</dbReference>
<dbReference type="RefSeq" id="XP_039631175.1">
    <property type="nucleotide sequence ID" value="XM_039775241.1"/>
</dbReference>
<feature type="region of interest" description="Disordered" evidence="8">
    <location>
        <begin position="147"/>
        <end position="170"/>
    </location>
</feature>
<evidence type="ECO:0000256" key="6">
    <source>
        <dbReference type="ARBA" id="ARBA00023212"/>
    </source>
</evidence>
<evidence type="ECO:0000256" key="2">
    <source>
        <dbReference type="ARBA" id="ARBA00006469"/>
    </source>
</evidence>
<dbReference type="Pfam" id="PF08688">
    <property type="entry name" value="ASD1"/>
    <property type="match status" value="1"/>
</dbReference>
<comment type="caution">
    <text evidence="11">The sequence shown here is derived from an EMBL/GenBank/DDBJ whole genome shotgun (WGS) entry which is preliminary data.</text>
</comment>
<feature type="region of interest" description="Disordered" evidence="8">
    <location>
        <begin position="335"/>
        <end position="367"/>
    </location>
</feature>
<feature type="region of interest" description="Disordered" evidence="8">
    <location>
        <begin position="271"/>
        <end position="311"/>
    </location>
</feature>
<feature type="compositionally biased region" description="Basic and acidic residues" evidence="8">
    <location>
        <begin position="217"/>
        <end position="231"/>
    </location>
</feature>
<feature type="compositionally biased region" description="Basic and acidic residues" evidence="8">
    <location>
        <begin position="278"/>
        <end position="287"/>
    </location>
</feature>
<dbReference type="PROSITE" id="PS51306">
    <property type="entry name" value="ASD1"/>
    <property type="match status" value="1"/>
</dbReference>
<evidence type="ECO:0000256" key="5">
    <source>
        <dbReference type="ARBA" id="ARBA00023203"/>
    </source>
</evidence>
<evidence type="ECO:0000256" key="1">
    <source>
        <dbReference type="ARBA" id="ARBA00004245"/>
    </source>
</evidence>
<evidence type="ECO:0000259" key="10">
    <source>
        <dbReference type="PROSITE" id="PS51307"/>
    </source>
</evidence>
<dbReference type="RefSeq" id="XP_039631174.1">
    <property type="nucleotide sequence ID" value="XM_039775240.1"/>
</dbReference>
<dbReference type="AlphaFoldDB" id="A0A8X8BHM0"/>
<dbReference type="GO" id="GO:0007015">
    <property type="term" value="P:actin filament organization"/>
    <property type="evidence" value="ECO:0007669"/>
    <property type="project" value="TreeGrafter"/>
</dbReference>
<evidence type="ECO:0000313" key="11">
    <source>
        <dbReference type="EMBL" id="KAG2455354.1"/>
    </source>
</evidence>
<evidence type="ECO:0000256" key="4">
    <source>
        <dbReference type="ARBA" id="ARBA00022701"/>
    </source>
</evidence>
<evidence type="ECO:0000259" key="9">
    <source>
        <dbReference type="PROSITE" id="PS51306"/>
    </source>
</evidence>
<feature type="region of interest" description="Disordered" evidence="8">
    <location>
        <begin position="217"/>
        <end position="245"/>
    </location>
</feature>
<dbReference type="InterPro" id="IPR027685">
    <property type="entry name" value="Shroom_fam"/>
</dbReference>
<keyword evidence="5 7" id="KW-0009">Actin-binding</keyword>
<protein>
    <submittedName>
        <fullName evidence="11">SHRM1 protein</fullName>
    </submittedName>
</protein>
<keyword evidence="4" id="KW-0493">Microtubule</keyword>
<feature type="non-terminal residue" evidence="11">
    <location>
        <position position="1187"/>
    </location>
</feature>
<dbReference type="Gene3D" id="6.10.250.3120">
    <property type="match status" value="1"/>
</dbReference>
<dbReference type="Proteomes" id="UP000886611">
    <property type="component" value="Unassembled WGS sequence"/>
</dbReference>
<feature type="region of interest" description="Disordered" evidence="8">
    <location>
        <begin position="566"/>
        <end position="587"/>
    </location>
</feature>
<feature type="region of interest" description="Disordered" evidence="8">
    <location>
        <begin position="448"/>
        <end position="522"/>
    </location>
</feature>
<feature type="compositionally biased region" description="Basic and acidic residues" evidence="8">
    <location>
        <begin position="879"/>
        <end position="907"/>
    </location>
</feature>
<accession>A0A8X8BHM0</accession>
<feature type="domain" description="ASD2" evidence="10">
    <location>
        <begin position="910"/>
        <end position="1186"/>
    </location>
</feature>
<dbReference type="Pfam" id="PF08687">
    <property type="entry name" value="ASD2"/>
    <property type="match status" value="1"/>
</dbReference>
<dbReference type="PANTHER" id="PTHR15012:SF37">
    <property type="entry name" value="PROTEIN SHROOM1"/>
    <property type="match status" value="1"/>
</dbReference>
<organism evidence="11 12">
    <name type="scientific">Polypterus senegalus</name>
    <name type="common">Senegal bichir</name>
    <dbReference type="NCBI Taxonomy" id="55291"/>
    <lineage>
        <taxon>Eukaryota</taxon>
        <taxon>Metazoa</taxon>
        <taxon>Chordata</taxon>
        <taxon>Craniata</taxon>
        <taxon>Vertebrata</taxon>
        <taxon>Euteleostomi</taxon>
        <taxon>Actinopterygii</taxon>
        <taxon>Polypteriformes</taxon>
        <taxon>Polypteridae</taxon>
        <taxon>Polypterus</taxon>
    </lineage>
</organism>
<keyword evidence="12" id="KW-1185">Reference proteome</keyword>